<gene>
    <name evidence="10" type="ORF">BDY21DRAFT_358551</name>
</gene>
<proteinExistence type="predicted"/>
<evidence type="ECO:0000256" key="5">
    <source>
        <dbReference type="SAM" id="MobiDB-lite"/>
    </source>
</evidence>
<accession>A0A6A6NMX4</accession>
<feature type="transmembrane region" description="Helical" evidence="6">
    <location>
        <begin position="150"/>
        <end position="172"/>
    </location>
</feature>
<feature type="domain" description="Putative ER transporter 6TM N-terminal" evidence="8">
    <location>
        <begin position="150"/>
        <end position="408"/>
    </location>
</feature>
<feature type="region of interest" description="Disordered" evidence="5">
    <location>
        <begin position="1048"/>
        <end position="1070"/>
    </location>
</feature>
<keyword evidence="2 6" id="KW-0812">Transmembrane</keyword>
<feature type="domain" description="DUF2421" evidence="7">
    <location>
        <begin position="812"/>
        <end position="1038"/>
    </location>
</feature>
<feature type="transmembrane region" description="Helical" evidence="6">
    <location>
        <begin position="179"/>
        <end position="197"/>
    </location>
</feature>
<evidence type="ECO:0000256" key="4">
    <source>
        <dbReference type="ARBA" id="ARBA00023136"/>
    </source>
</evidence>
<evidence type="ECO:0008006" key="12">
    <source>
        <dbReference type="Google" id="ProtNLM"/>
    </source>
</evidence>
<dbReference type="OrthoDB" id="2274698at2759"/>
<organism evidence="10 11">
    <name type="scientific">Lineolata rhizophorae</name>
    <dbReference type="NCBI Taxonomy" id="578093"/>
    <lineage>
        <taxon>Eukaryota</taxon>
        <taxon>Fungi</taxon>
        <taxon>Dikarya</taxon>
        <taxon>Ascomycota</taxon>
        <taxon>Pezizomycotina</taxon>
        <taxon>Dothideomycetes</taxon>
        <taxon>Dothideomycetes incertae sedis</taxon>
        <taxon>Lineolatales</taxon>
        <taxon>Lineolataceae</taxon>
        <taxon>Lineolata</taxon>
    </lineage>
</organism>
<dbReference type="Pfam" id="PF10334">
    <property type="entry name" value="BRE4"/>
    <property type="match status" value="1"/>
</dbReference>
<evidence type="ECO:0000259" key="8">
    <source>
        <dbReference type="Pfam" id="PF10337"/>
    </source>
</evidence>
<feature type="region of interest" description="Disordered" evidence="5">
    <location>
        <begin position="1"/>
        <end position="33"/>
    </location>
</feature>
<feature type="transmembrane region" description="Helical" evidence="6">
    <location>
        <begin position="748"/>
        <end position="767"/>
    </location>
</feature>
<feature type="transmembrane region" description="Helical" evidence="6">
    <location>
        <begin position="787"/>
        <end position="811"/>
    </location>
</feature>
<feature type="transmembrane region" description="Helical" evidence="6">
    <location>
        <begin position="76"/>
        <end position="94"/>
    </location>
</feature>
<dbReference type="InterPro" id="IPR018823">
    <property type="entry name" value="ArAE_2_N"/>
</dbReference>
<sequence>MTSSDEASGDFLAQAKPEESPNAIDKQNDETPPGRASLLKWLWTKLDLDIGTLLMMFKGAIAPTIAVAIIQARDVATVYSTLGFLVAVIATLGLPIIPRAKFIQIMIFNILATCLAAATMSLALFTAVRARHPLPATQSPPPGTPPPQPYDSSAAAVCAVWFALNVYIVNALRAKFPQFVIPAIIYSIFVSITMSYGPHLPTWKSADILLRKTLESFLTGLAIATGVAFVVVPVSCRKVVFMTLAKYMAELRAMLGAHGEYFTAMETADVFKRCSKEVDQTRCKSPEAFRLKASAARLTSLHGKLHSDLPFAKREVAWGKISPEDFNEVSRLLRGVLIPITGLASVIDIFDRIASAYNNEGGWPDINHENADPDIIKRDATQDWNSIMSTVNHKFQSILEVMDEGVQHVMITFSLAKPQEETKKKKKMRTTNGDNRRREQRPNVEGQKDVERDAKNTSPGEEGFAAYMEEKCKTFDQGKECALRSWCQSKGIELSPQFFDDPTHEREFTMSNEARNRHRAYKFKNQRQLHLLLYMEYLLYRASLAILAMVKFADAKKSSGQLSRNRLITPGYRRIRKCIDRMFKTEDVALDQDRFMGDIDGGNNTLWLGEAYRPRKDPEHLPPTNAIERAGNMLRAMPRFLRSPESMFGLRVACATMSVAIIGYVRQTHHFFIHQRFVWAIIMVVISMSPTAGDSISGYALRLGGTAIAAVACYPIWYIPDGHTAGVIVVMAIFIAIGFYVLLKQPDLIVAGVVSIVTTILIIGYELEVRKIGRAVAESNGQPYYEIYLLAPYRLATVLGGLTVAFIWTIFPYPVSEHSALRERLGASLYLLANFYSIVHETLRARIKGHDIDVNKDSVEGKQLEKSRHSVFAKQVLLLDALRTSSRNLKWEIQVGGKFPKEQYDSIIQCVQNILNFSSLIGYASQTYTRSSDQADNEWFNGFQNMLVSARLTSHEVTSILSLLSASIVNGQPLPPYLNPPRPYQLYETLAALNNDILSIRHIAEPGYAAFAVVQISSRCIIADLDALLKMVRELVGELDFSFRSITVSDSNSSSNDALWKREDSREKKD</sequence>
<evidence type="ECO:0000256" key="1">
    <source>
        <dbReference type="ARBA" id="ARBA00004141"/>
    </source>
</evidence>
<feature type="transmembrane region" description="Helical" evidence="6">
    <location>
        <begin position="699"/>
        <end position="717"/>
    </location>
</feature>
<evidence type="ECO:0000256" key="2">
    <source>
        <dbReference type="ARBA" id="ARBA00022692"/>
    </source>
</evidence>
<evidence type="ECO:0000313" key="10">
    <source>
        <dbReference type="EMBL" id="KAF2452593.1"/>
    </source>
</evidence>
<feature type="transmembrane region" description="Helical" evidence="6">
    <location>
        <begin position="677"/>
        <end position="693"/>
    </location>
</feature>
<feature type="compositionally biased region" description="Basic and acidic residues" evidence="5">
    <location>
        <begin position="434"/>
        <end position="455"/>
    </location>
</feature>
<feature type="transmembrane region" description="Helical" evidence="6">
    <location>
        <begin position="724"/>
        <end position="742"/>
    </location>
</feature>
<dbReference type="PANTHER" id="PTHR37994">
    <property type="entry name" value="ARAE_2_N DOMAIN-CONTAINING PROTEIN-RELATED"/>
    <property type="match status" value="1"/>
</dbReference>
<protein>
    <recommendedName>
        <fullName evidence="12">ER transporter 6TM N-terminal domain-containing protein</fullName>
    </recommendedName>
</protein>
<dbReference type="Proteomes" id="UP000799766">
    <property type="component" value="Unassembled WGS sequence"/>
</dbReference>
<dbReference type="AlphaFoldDB" id="A0A6A6NMX4"/>
<feature type="compositionally biased region" description="Basic and acidic residues" evidence="5">
    <location>
        <begin position="1059"/>
        <end position="1070"/>
    </location>
</feature>
<name>A0A6A6NMX4_9PEZI</name>
<evidence type="ECO:0000259" key="7">
    <source>
        <dbReference type="Pfam" id="PF10334"/>
    </source>
</evidence>
<evidence type="ECO:0000256" key="3">
    <source>
        <dbReference type="ARBA" id="ARBA00022989"/>
    </source>
</evidence>
<dbReference type="PANTHER" id="PTHR37994:SF4">
    <property type="entry name" value="ER TRANSPORTER 6TM N-TERMINAL DOMAIN-CONTAINING PROTEIN-RELATED"/>
    <property type="match status" value="1"/>
</dbReference>
<feature type="domain" description="Putative ER transporter 6TM N-terminal" evidence="8">
    <location>
        <begin position="43"/>
        <end position="132"/>
    </location>
</feature>
<dbReference type="Pfam" id="PF13515">
    <property type="entry name" value="FUSC_2"/>
    <property type="match status" value="1"/>
</dbReference>
<dbReference type="Pfam" id="PF10337">
    <property type="entry name" value="ArAE_2_N"/>
    <property type="match status" value="2"/>
</dbReference>
<feature type="transmembrane region" description="Helical" evidence="6">
    <location>
        <begin position="531"/>
        <end position="553"/>
    </location>
</feature>
<dbReference type="InterPro" id="IPR049453">
    <property type="entry name" value="Memb_transporter_dom"/>
</dbReference>
<dbReference type="EMBL" id="MU001706">
    <property type="protein sequence ID" value="KAF2452593.1"/>
    <property type="molecule type" value="Genomic_DNA"/>
</dbReference>
<comment type="subcellular location">
    <subcellularLocation>
        <location evidence="1">Membrane</location>
        <topology evidence="1">Multi-pass membrane protein</topology>
    </subcellularLocation>
</comment>
<keyword evidence="4 6" id="KW-0472">Membrane</keyword>
<dbReference type="GO" id="GO:0016020">
    <property type="term" value="C:membrane"/>
    <property type="evidence" value="ECO:0007669"/>
    <property type="project" value="UniProtKB-SubCell"/>
</dbReference>
<feature type="transmembrane region" description="Helical" evidence="6">
    <location>
        <begin position="106"/>
        <end position="130"/>
    </location>
</feature>
<evidence type="ECO:0000259" key="9">
    <source>
        <dbReference type="Pfam" id="PF13515"/>
    </source>
</evidence>
<keyword evidence="3 6" id="KW-1133">Transmembrane helix</keyword>
<feature type="domain" description="Integral membrane bound transporter" evidence="9">
    <location>
        <begin position="670"/>
        <end position="808"/>
    </location>
</feature>
<feature type="transmembrane region" description="Helical" evidence="6">
    <location>
        <begin position="50"/>
        <end position="70"/>
    </location>
</feature>
<feature type="transmembrane region" description="Helical" evidence="6">
    <location>
        <begin position="217"/>
        <end position="236"/>
    </location>
</feature>
<evidence type="ECO:0000313" key="11">
    <source>
        <dbReference type="Proteomes" id="UP000799766"/>
    </source>
</evidence>
<feature type="region of interest" description="Disordered" evidence="5">
    <location>
        <begin position="419"/>
        <end position="461"/>
    </location>
</feature>
<dbReference type="InterPro" id="IPR018820">
    <property type="entry name" value="BRE4-related_DUF2421"/>
</dbReference>
<reference evidence="10" key="1">
    <citation type="journal article" date="2020" name="Stud. Mycol.">
        <title>101 Dothideomycetes genomes: a test case for predicting lifestyles and emergence of pathogens.</title>
        <authorList>
            <person name="Haridas S."/>
            <person name="Albert R."/>
            <person name="Binder M."/>
            <person name="Bloem J."/>
            <person name="Labutti K."/>
            <person name="Salamov A."/>
            <person name="Andreopoulos B."/>
            <person name="Baker S."/>
            <person name="Barry K."/>
            <person name="Bills G."/>
            <person name="Bluhm B."/>
            <person name="Cannon C."/>
            <person name="Castanera R."/>
            <person name="Culley D."/>
            <person name="Daum C."/>
            <person name="Ezra D."/>
            <person name="Gonzalez J."/>
            <person name="Henrissat B."/>
            <person name="Kuo A."/>
            <person name="Liang C."/>
            <person name="Lipzen A."/>
            <person name="Lutzoni F."/>
            <person name="Magnuson J."/>
            <person name="Mondo S."/>
            <person name="Nolan M."/>
            <person name="Ohm R."/>
            <person name="Pangilinan J."/>
            <person name="Park H.-J."/>
            <person name="Ramirez L."/>
            <person name="Alfaro M."/>
            <person name="Sun H."/>
            <person name="Tritt A."/>
            <person name="Yoshinaga Y."/>
            <person name="Zwiers L.-H."/>
            <person name="Turgeon B."/>
            <person name="Goodwin S."/>
            <person name="Spatafora J."/>
            <person name="Crous P."/>
            <person name="Grigoriev I."/>
        </authorList>
    </citation>
    <scope>NUCLEOTIDE SEQUENCE</scope>
    <source>
        <strain evidence="10">ATCC 16933</strain>
    </source>
</reference>
<evidence type="ECO:0000256" key="6">
    <source>
        <dbReference type="SAM" id="Phobius"/>
    </source>
</evidence>
<keyword evidence="11" id="KW-1185">Reference proteome</keyword>
<feature type="transmembrane region" description="Helical" evidence="6">
    <location>
        <begin position="648"/>
        <end position="665"/>
    </location>
</feature>